<evidence type="ECO:0000313" key="12">
    <source>
        <dbReference type="Proteomes" id="UP000014127"/>
    </source>
</evidence>
<dbReference type="InterPro" id="IPR050985">
    <property type="entry name" value="Alpha-glycosidase_related"/>
</dbReference>
<dbReference type="InterPro" id="IPR017853">
    <property type="entry name" value="GH"/>
</dbReference>
<evidence type="ECO:0000256" key="4">
    <source>
        <dbReference type="ARBA" id="ARBA00022801"/>
    </source>
</evidence>
<reference evidence="11 12" key="1">
    <citation type="submission" date="2013-03" db="EMBL/GenBank/DDBJ databases">
        <title>The Genome Sequence of Enterococcus dispar ATCC_51266 (Illumina only assembly).</title>
        <authorList>
            <consortium name="The Broad Institute Genomics Platform"/>
            <consortium name="The Broad Institute Genome Sequencing Center for Infectious Disease"/>
            <person name="Earl A."/>
            <person name="Russ C."/>
            <person name="Gilmore M."/>
            <person name="Surin D."/>
            <person name="Walker B."/>
            <person name="Young S."/>
            <person name="Zeng Q."/>
            <person name="Gargeya S."/>
            <person name="Fitzgerald M."/>
            <person name="Haas B."/>
            <person name="Abouelleil A."/>
            <person name="Allen A.W."/>
            <person name="Alvarado L."/>
            <person name="Arachchi H.M."/>
            <person name="Berlin A.M."/>
            <person name="Chapman S.B."/>
            <person name="Gainer-Dewar J."/>
            <person name="Goldberg J."/>
            <person name="Griggs A."/>
            <person name="Gujja S."/>
            <person name="Hansen M."/>
            <person name="Howarth C."/>
            <person name="Imamovic A."/>
            <person name="Ireland A."/>
            <person name="Larimer J."/>
            <person name="McCowan C."/>
            <person name="Murphy C."/>
            <person name="Pearson M."/>
            <person name="Poon T.W."/>
            <person name="Priest M."/>
            <person name="Roberts A."/>
            <person name="Saif S."/>
            <person name="Shea T."/>
            <person name="Sisk P."/>
            <person name="Sykes S."/>
            <person name="Wortman J."/>
            <person name="Nusbaum C."/>
            <person name="Birren B."/>
        </authorList>
    </citation>
    <scope>NUCLEOTIDE SEQUENCE [LARGE SCALE GENOMIC DNA]</scope>
    <source>
        <strain evidence="11 12">ATCC 51266</strain>
    </source>
</reference>
<evidence type="ECO:0000256" key="1">
    <source>
        <dbReference type="ARBA" id="ARBA00001255"/>
    </source>
</evidence>
<dbReference type="GO" id="GO:0016052">
    <property type="term" value="P:carbohydrate catabolic process"/>
    <property type="evidence" value="ECO:0007669"/>
    <property type="project" value="InterPro"/>
</dbReference>
<dbReference type="STRING" id="44009.RV01_GL001114"/>
<feature type="binding site" evidence="8">
    <location>
        <begin position="363"/>
        <end position="364"/>
    </location>
    <ligand>
        <name>substrate</name>
    </ligand>
</feature>
<dbReference type="PANTHER" id="PTHR43053:SF3">
    <property type="entry name" value="ALPHA-GALACTOSIDASE C-RELATED"/>
    <property type="match status" value="1"/>
</dbReference>
<feature type="binding site" evidence="8">
    <location>
        <position position="440"/>
    </location>
    <ligand>
        <name>substrate</name>
    </ligand>
</feature>
<dbReference type="PROSITE" id="PS00512">
    <property type="entry name" value="ALPHA_GALACTOSIDASE"/>
    <property type="match status" value="1"/>
</dbReference>
<dbReference type="SUPFAM" id="SSF51445">
    <property type="entry name" value="(Trans)glycosidases"/>
    <property type="match status" value="1"/>
</dbReference>
<dbReference type="Pfam" id="PF16874">
    <property type="entry name" value="Glyco_hydro_36C"/>
    <property type="match status" value="1"/>
</dbReference>
<dbReference type="Pfam" id="PF02065">
    <property type="entry name" value="Melibiase"/>
    <property type="match status" value="1"/>
</dbReference>
<feature type="binding site" evidence="8">
    <location>
        <position position="545"/>
    </location>
    <ligand>
        <name>substrate</name>
    </ligand>
</feature>
<evidence type="ECO:0000259" key="9">
    <source>
        <dbReference type="Pfam" id="PF16874"/>
    </source>
</evidence>
<proteinExistence type="inferred from homology"/>
<dbReference type="Gene3D" id="2.60.40.1180">
    <property type="entry name" value="Golgi alpha-mannosidase II"/>
    <property type="match status" value="1"/>
</dbReference>
<dbReference type="HOGENOM" id="CLU_009640_2_1_9"/>
<dbReference type="InterPro" id="IPR000111">
    <property type="entry name" value="Glyco_hydro_27/36_CS"/>
</dbReference>
<feature type="active site" description="Proton donor" evidence="7">
    <location>
        <position position="545"/>
    </location>
</feature>
<dbReference type="InterPro" id="IPR002252">
    <property type="entry name" value="Glyco_hydro_36"/>
</dbReference>
<sequence>MNMITYDQTNQSFHLTNGLISYIFAVREGILEHLYFGKAIHYTGGYRYPAADRSFSPNPPNSQERLFSYDTMMLEYPVNTGDYRTQALEIDYNDGSNVSDFRYVSYQIVQKKPALSQLPSFYDEEDGETLIIHLKDTKEAVYLDLSYTIYQNRRVITRSNQLRNESDVPLYIAKMASATIDFPNREFEMIHLSGSWSREREIVREKVFAGIKAIGSSRGASSHHHNPFMALVDPNADEQKGEIYGTSLVYSGNHEFLVEKDPYQQTRLWLGINPKNFYWQLLPDASFTTPEAVLVFSESGLNQMSQTFHQLIQERLVQSPYKNLDRPILANNWEATFFDFDEEKILKIAEEAKKIGVELFVLDDGWFGHRDDDTSSLGDWIEDRRKLPHGLAALSEKIHQAGLQFGLWFEPEMVSQDSQLFAQHPDWALQVPGRDLSPGRGQYVLDFSRQDVRDYIYKAMKMVLTTVKVDYVKWDMNRNMTEVFSTALAKNQQGEVSHRYVLGLYDFLEKMTQEFPNILFESCSGGGGRFDLGMLAYMPQVWTSDNTDAISRIGIQYGTSLVYPPATMGAHVASVPNHQTGRITSLETRGNVAMSGIFGYELDLTILTEDEKIEMKAQVAFYKTHRRLIQYGNFYRLLNPFEGNEAAWMFVSENKAEALVFYSRTLNQASTPFHTLKLVGLDPNLYYEGEQIKGYGNELMHLGFYAQPHSQGDFQSSLTYLKVTK</sequence>
<feature type="binding site" evidence="8">
    <location>
        <position position="196"/>
    </location>
    <ligand>
        <name>substrate</name>
    </ligand>
</feature>
<organism evidence="11 12">
    <name type="scientific">Enterococcus dispar ATCC 51266</name>
    <dbReference type="NCBI Taxonomy" id="1139219"/>
    <lineage>
        <taxon>Bacteria</taxon>
        <taxon>Bacillati</taxon>
        <taxon>Bacillota</taxon>
        <taxon>Bacilli</taxon>
        <taxon>Lactobacillales</taxon>
        <taxon>Enterococcaceae</taxon>
        <taxon>Enterococcus</taxon>
    </lineage>
</organism>
<comment type="similarity">
    <text evidence="2">Belongs to the glycosyl hydrolase 36 family.</text>
</comment>
<feature type="binding site" evidence="8">
    <location>
        <begin position="473"/>
        <end position="477"/>
    </location>
    <ligand>
        <name>substrate</name>
    </ligand>
</feature>
<dbReference type="Proteomes" id="UP000014127">
    <property type="component" value="Unassembled WGS sequence"/>
</dbReference>
<protein>
    <recommendedName>
        <fullName evidence="3 6">Alpha-galactosidase</fullName>
        <ecNumber evidence="3 6">3.2.1.22</ecNumber>
    </recommendedName>
</protein>
<dbReference type="EC" id="3.2.1.22" evidence="3 6"/>
<dbReference type="EMBL" id="AHYR01000005">
    <property type="protein sequence ID" value="EOT41306.1"/>
    <property type="molecule type" value="Genomic_DNA"/>
</dbReference>
<evidence type="ECO:0000256" key="3">
    <source>
        <dbReference type="ARBA" id="ARBA00012755"/>
    </source>
</evidence>
<evidence type="ECO:0000256" key="6">
    <source>
        <dbReference type="PIRNR" id="PIRNR005536"/>
    </source>
</evidence>
<keyword evidence="4 6" id="KW-0378">Hydrolase</keyword>
<dbReference type="Gene3D" id="2.70.98.60">
    <property type="entry name" value="alpha-galactosidase from lactobacil brevis"/>
    <property type="match status" value="1"/>
</dbReference>
<evidence type="ECO:0000259" key="10">
    <source>
        <dbReference type="Pfam" id="PF16875"/>
    </source>
</evidence>
<comment type="catalytic activity">
    <reaction evidence="1 6">
        <text>Hydrolysis of terminal, non-reducing alpha-D-galactose residues in alpha-D-galactosides, including galactose oligosaccharides, galactomannans and galactolipids.</text>
        <dbReference type="EC" id="3.2.1.22"/>
    </reaction>
</comment>
<dbReference type="FunFam" id="3.20.20.70:FF:000118">
    <property type="entry name" value="Alpha-galactosidase"/>
    <property type="match status" value="1"/>
</dbReference>
<dbReference type="InterPro" id="IPR013785">
    <property type="entry name" value="Aldolase_TIM"/>
</dbReference>
<comment type="caution">
    <text evidence="11">The sequence shown here is derived from an EMBL/GenBank/DDBJ whole genome shotgun (WGS) entry which is preliminary data.</text>
</comment>
<keyword evidence="5 6" id="KW-0326">Glycosidase</keyword>
<evidence type="ECO:0000256" key="2">
    <source>
        <dbReference type="ARBA" id="ARBA00006202"/>
    </source>
</evidence>
<dbReference type="PRINTS" id="PR00743">
    <property type="entry name" value="GLHYDRLASE36"/>
</dbReference>
<evidence type="ECO:0000256" key="7">
    <source>
        <dbReference type="PIRSR" id="PIRSR005536-1"/>
    </source>
</evidence>
<dbReference type="PATRIC" id="fig|1139219.3.peg.1439"/>
<gene>
    <name evidence="11" type="ORF">OMK_01477</name>
</gene>
<name>S1NDA9_9ENTE</name>
<dbReference type="AlphaFoldDB" id="S1NDA9"/>
<feature type="domain" description="Glycosyl hydrolase family 36 C-terminal" evidence="9">
    <location>
        <begin position="645"/>
        <end position="721"/>
    </location>
</feature>
<dbReference type="InterPro" id="IPR031705">
    <property type="entry name" value="Glyco_hydro_36_C"/>
</dbReference>
<dbReference type="Gene3D" id="3.20.20.70">
    <property type="entry name" value="Aldolase class I"/>
    <property type="match status" value="1"/>
</dbReference>
<dbReference type="GO" id="GO:0004557">
    <property type="term" value="F:alpha-galactosidase activity"/>
    <property type="evidence" value="ECO:0007669"/>
    <property type="project" value="UniProtKB-UniRule"/>
</dbReference>
<dbReference type="eggNOG" id="COG3345">
    <property type="taxonomic scope" value="Bacteria"/>
</dbReference>
<evidence type="ECO:0000313" key="11">
    <source>
        <dbReference type="EMBL" id="EOT41306.1"/>
    </source>
</evidence>
<keyword evidence="12" id="KW-1185">Reference proteome</keyword>
<dbReference type="PANTHER" id="PTHR43053">
    <property type="entry name" value="GLYCOSIDASE FAMILY 31"/>
    <property type="match status" value="1"/>
</dbReference>
<feature type="active site" description="Nucleophile" evidence="7">
    <location>
        <position position="475"/>
    </location>
</feature>
<dbReference type="PIRSF" id="PIRSF005536">
    <property type="entry name" value="Agal"/>
    <property type="match status" value="1"/>
</dbReference>
<dbReference type="OrthoDB" id="9758822at2"/>
<dbReference type="Pfam" id="PF16875">
    <property type="entry name" value="Glyco_hydro_36N"/>
    <property type="match status" value="1"/>
</dbReference>
<dbReference type="InterPro" id="IPR013780">
    <property type="entry name" value="Glyco_hydro_b"/>
</dbReference>
<feature type="binding site" evidence="8">
    <location>
        <position position="523"/>
    </location>
    <ligand>
        <name>substrate</name>
    </ligand>
</feature>
<accession>S1NDA9</accession>
<evidence type="ECO:0000256" key="5">
    <source>
        <dbReference type="ARBA" id="ARBA00023295"/>
    </source>
</evidence>
<dbReference type="InterPro" id="IPR031704">
    <property type="entry name" value="Glyco_hydro_36_N"/>
</dbReference>
<feature type="domain" description="Glycosyl hydrolase family 36 N-terminal" evidence="10">
    <location>
        <begin position="30"/>
        <end position="281"/>
    </location>
</feature>
<dbReference type="CDD" id="cd14791">
    <property type="entry name" value="GH36"/>
    <property type="match status" value="1"/>
</dbReference>
<dbReference type="InterPro" id="IPR038417">
    <property type="entry name" value="Alpga-gal_N_sf"/>
</dbReference>
<evidence type="ECO:0000256" key="8">
    <source>
        <dbReference type="PIRSR" id="PIRSR005536-2"/>
    </source>
</evidence>